<dbReference type="Proteomes" id="UP000324222">
    <property type="component" value="Unassembled WGS sequence"/>
</dbReference>
<evidence type="ECO:0000313" key="3">
    <source>
        <dbReference type="Proteomes" id="UP000324222"/>
    </source>
</evidence>
<name>A0A5B7FIU9_PORTR</name>
<feature type="compositionally biased region" description="Basic and acidic residues" evidence="1">
    <location>
        <begin position="1"/>
        <end position="10"/>
    </location>
</feature>
<sequence length="59" mass="6856">METGPYERKAQALTLPTMGRVSKRNKQRKDASPPPHYSPAHLMQNKDKEIKKKRPITRN</sequence>
<reference evidence="2 3" key="1">
    <citation type="submission" date="2019-05" db="EMBL/GenBank/DDBJ databases">
        <title>Another draft genome of Portunus trituberculatus and its Hox gene families provides insights of decapod evolution.</title>
        <authorList>
            <person name="Jeong J.-H."/>
            <person name="Song I."/>
            <person name="Kim S."/>
            <person name="Choi T."/>
            <person name="Kim D."/>
            <person name="Ryu S."/>
            <person name="Kim W."/>
        </authorList>
    </citation>
    <scope>NUCLEOTIDE SEQUENCE [LARGE SCALE GENOMIC DNA]</scope>
    <source>
        <tissue evidence="2">Muscle</tissue>
    </source>
</reference>
<accession>A0A5B7FIU9</accession>
<protein>
    <submittedName>
        <fullName evidence="2">Uncharacterized protein</fullName>
    </submittedName>
</protein>
<keyword evidence="3" id="KW-1185">Reference proteome</keyword>
<organism evidence="2 3">
    <name type="scientific">Portunus trituberculatus</name>
    <name type="common">Swimming crab</name>
    <name type="synonym">Neptunus trituberculatus</name>
    <dbReference type="NCBI Taxonomy" id="210409"/>
    <lineage>
        <taxon>Eukaryota</taxon>
        <taxon>Metazoa</taxon>
        <taxon>Ecdysozoa</taxon>
        <taxon>Arthropoda</taxon>
        <taxon>Crustacea</taxon>
        <taxon>Multicrustacea</taxon>
        <taxon>Malacostraca</taxon>
        <taxon>Eumalacostraca</taxon>
        <taxon>Eucarida</taxon>
        <taxon>Decapoda</taxon>
        <taxon>Pleocyemata</taxon>
        <taxon>Brachyura</taxon>
        <taxon>Eubrachyura</taxon>
        <taxon>Portunoidea</taxon>
        <taxon>Portunidae</taxon>
        <taxon>Portuninae</taxon>
        <taxon>Portunus</taxon>
    </lineage>
</organism>
<dbReference type="AlphaFoldDB" id="A0A5B7FIU9"/>
<proteinExistence type="predicted"/>
<evidence type="ECO:0000256" key="1">
    <source>
        <dbReference type="SAM" id="MobiDB-lite"/>
    </source>
</evidence>
<gene>
    <name evidence="2" type="ORF">E2C01_041289</name>
</gene>
<evidence type="ECO:0000313" key="2">
    <source>
        <dbReference type="EMBL" id="MPC47540.1"/>
    </source>
</evidence>
<comment type="caution">
    <text evidence="2">The sequence shown here is derived from an EMBL/GenBank/DDBJ whole genome shotgun (WGS) entry which is preliminary data.</text>
</comment>
<feature type="region of interest" description="Disordered" evidence="1">
    <location>
        <begin position="1"/>
        <end position="59"/>
    </location>
</feature>
<dbReference type="EMBL" id="VSRR010007792">
    <property type="protein sequence ID" value="MPC47540.1"/>
    <property type="molecule type" value="Genomic_DNA"/>
</dbReference>